<evidence type="ECO:0000256" key="12">
    <source>
        <dbReference type="PIRSR" id="PIRSR006621-1"/>
    </source>
</evidence>
<dbReference type="FunFam" id="3.20.20.70:FF:000083">
    <property type="entry name" value="tRNA-dihydrouridine(20/20a) synthase"/>
    <property type="match status" value="1"/>
</dbReference>
<evidence type="ECO:0000256" key="7">
    <source>
        <dbReference type="ARBA" id="ARBA00022884"/>
    </source>
</evidence>
<dbReference type="EC" id="1.3.1.91" evidence="10"/>
<keyword evidence="16" id="KW-1185">Reference proteome</keyword>
<dbReference type="GO" id="GO:0050660">
    <property type="term" value="F:flavin adenine dinucleotide binding"/>
    <property type="evidence" value="ECO:0007669"/>
    <property type="project" value="InterPro"/>
</dbReference>
<feature type="site" description="Interacts with tRNA; defines subfamily-specific binding signature" evidence="10">
    <location>
        <position position="303"/>
    </location>
</feature>
<keyword evidence="6 10" id="KW-0521">NADP</keyword>
<evidence type="ECO:0000256" key="1">
    <source>
        <dbReference type="ARBA" id="ARBA00001917"/>
    </source>
</evidence>
<accession>A0A928V3K6</accession>
<feature type="binding site" evidence="10 13">
    <location>
        <begin position="18"/>
        <end position="20"/>
    </location>
    <ligand>
        <name>FMN</name>
        <dbReference type="ChEBI" id="CHEBI:58210"/>
    </ligand>
</feature>
<keyword evidence="13" id="KW-0547">Nucleotide-binding</keyword>
<dbReference type="EMBL" id="PRDL01000001">
    <property type="protein sequence ID" value="MBE8718105.1"/>
    <property type="molecule type" value="Genomic_DNA"/>
</dbReference>
<dbReference type="Proteomes" id="UP000652567">
    <property type="component" value="Unassembled WGS sequence"/>
</dbReference>
<feature type="binding site" evidence="10 13">
    <location>
        <begin position="212"/>
        <end position="214"/>
    </location>
    <ligand>
        <name>FMN</name>
        <dbReference type="ChEBI" id="CHEBI:58210"/>
    </ligand>
</feature>
<comment type="caution">
    <text evidence="15">The sequence shown here is derived from an EMBL/GenBank/DDBJ whole genome shotgun (WGS) entry which is preliminary data.</text>
</comment>
<feature type="binding site" evidence="10 13">
    <location>
        <position position="140"/>
    </location>
    <ligand>
        <name>FMN</name>
        <dbReference type="ChEBI" id="CHEBI:58210"/>
    </ligand>
</feature>
<evidence type="ECO:0000313" key="16">
    <source>
        <dbReference type="Proteomes" id="UP000652567"/>
    </source>
</evidence>
<dbReference type="AlphaFoldDB" id="A0A928V3K6"/>
<feature type="binding site" evidence="10 13">
    <location>
        <position position="71"/>
    </location>
    <ligand>
        <name>FMN</name>
        <dbReference type="ChEBI" id="CHEBI:58210"/>
    </ligand>
</feature>
<dbReference type="PANTHER" id="PTHR42907">
    <property type="entry name" value="FMN-LINKED OXIDOREDUCTASES SUPERFAMILY PROTEIN"/>
    <property type="match status" value="1"/>
</dbReference>
<keyword evidence="2 10" id="KW-0820">tRNA-binding</keyword>
<dbReference type="GO" id="GO:0010181">
    <property type="term" value="F:FMN binding"/>
    <property type="evidence" value="ECO:0007669"/>
    <property type="project" value="UniProtKB-UniRule"/>
</dbReference>
<feature type="site" description="Interacts with tRNA; defines subfamily-specific binding signature" evidence="10">
    <location>
        <position position="300"/>
    </location>
</feature>
<dbReference type="InterPro" id="IPR004653">
    <property type="entry name" value="DusA"/>
</dbReference>
<evidence type="ECO:0000313" key="15">
    <source>
        <dbReference type="EMBL" id="MBE8718105.1"/>
    </source>
</evidence>
<gene>
    <name evidence="10" type="primary">dusA</name>
    <name evidence="15" type="ORF">C4F51_13000</name>
</gene>
<evidence type="ECO:0000256" key="13">
    <source>
        <dbReference type="PIRSR" id="PIRSR006621-2"/>
    </source>
</evidence>
<sequence>MTDSATLPAINRRFCAAPMMSWSDTHCRNFWRMLSKETVLYTEMVTSGALLQGDRQRFLRFKTAEHPVALQLGGSNPADLAECARIAEDFGYDEINLNCGCPSDKVQSGKIGACLMAEPALVADCMDAMRQATRLPVTIKHRIGIDEMNDYDDMAAFVKTISDTGCKTFIVHARKAWLKGLNPKENRDIPPLQYERVFQLKAEFPELEIIINGGITSLEQSKVLLEKVDGVMLGREIYSNPWLLSEVDREIYGTGAQKLTRQTVMEQFIAYCEEQLAEGTRLHHLTRHITGLYQGLPGARQFRRTLSEQAHPRTAGIDVLKRALEHVYAVDNNPTASLL</sequence>
<evidence type="ECO:0000256" key="4">
    <source>
        <dbReference type="ARBA" id="ARBA00022643"/>
    </source>
</evidence>
<keyword evidence="5 10" id="KW-0819">tRNA processing</keyword>
<dbReference type="InterPro" id="IPR013785">
    <property type="entry name" value="Aldolase_TIM"/>
</dbReference>
<comment type="similarity">
    <text evidence="11">Belongs to the dus family.</text>
</comment>
<dbReference type="Gene3D" id="3.20.20.70">
    <property type="entry name" value="Aldolase class I"/>
    <property type="match status" value="1"/>
</dbReference>
<feature type="site" description="Interacts with tRNA" evidence="10">
    <location>
        <position position="98"/>
    </location>
</feature>
<keyword evidence="8 10" id="KW-0560">Oxidoreductase</keyword>
<dbReference type="InterPro" id="IPR035587">
    <property type="entry name" value="DUS-like_FMN-bd"/>
</dbReference>
<dbReference type="NCBIfam" id="TIGR00742">
    <property type="entry name" value="yjbN"/>
    <property type="match status" value="1"/>
</dbReference>
<keyword evidence="3 10" id="KW-0285">Flavoprotein</keyword>
<evidence type="ECO:0000256" key="2">
    <source>
        <dbReference type="ARBA" id="ARBA00022555"/>
    </source>
</evidence>
<dbReference type="PANTHER" id="PTHR42907:SF1">
    <property type="entry name" value="FMN-LINKED OXIDOREDUCTASES SUPERFAMILY PROTEIN"/>
    <property type="match status" value="1"/>
</dbReference>
<dbReference type="RefSeq" id="WP_193910405.1">
    <property type="nucleotide sequence ID" value="NZ_PRDL01000001.1"/>
</dbReference>
<evidence type="ECO:0000256" key="6">
    <source>
        <dbReference type="ARBA" id="ARBA00022857"/>
    </source>
</evidence>
<evidence type="ECO:0000256" key="11">
    <source>
        <dbReference type="PIRNR" id="PIRNR006621"/>
    </source>
</evidence>
<comment type="catalytic activity">
    <reaction evidence="10">
        <text>5,6-dihydrouridine(20) in tRNA + NAD(+) = uridine(20) in tRNA + NADH + H(+)</text>
        <dbReference type="Rhea" id="RHEA:53340"/>
        <dbReference type="Rhea" id="RHEA-COMP:13533"/>
        <dbReference type="Rhea" id="RHEA-COMP:13534"/>
        <dbReference type="ChEBI" id="CHEBI:15378"/>
        <dbReference type="ChEBI" id="CHEBI:57540"/>
        <dbReference type="ChEBI" id="CHEBI:57945"/>
        <dbReference type="ChEBI" id="CHEBI:65315"/>
        <dbReference type="ChEBI" id="CHEBI:74443"/>
        <dbReference type="EC" id="1.3.1.91"/>
    </reaction>
</comment>
<dbReference type="SUPFAM" id="SSF51395">
    <property type="entry name" value="FMN-linked oxidoreductases"/>
    <property type="match status" value="1"/>
</dbReference>
<reference evidence="15" key="1">
    <citation type="submission" date="2018-07" db="EMBL/GenBank/DDBJ databases">
        <title>Genome assembly of strain Ka43.</title>
        <authorList>
            <person name="Kukolya J."/>
            <person name="Nagy I."/>
            <person name="Horvath B."/>
            <person name="Toth A."/>
        </authorList>
    </citation>
    <scope>NUCLEOTIDE SEQUENCE</scope>
    <source>
        <strain evidence="15">KB43</strain>
    </source>
</reference>
<feature type="binding site" evidence="10 13">
    <location>
        <position position="172"/>
    </location>
    <ligand>
        <name>FMN</name>
        <dbReference type="ChEBI" id="CHEBI:58210"/>
    </ligand>
</feature>
<dbReference type="Pfam" id="PF01207">
    <property type="entry name" value="Dus"/>
    <property type="match status" value="1"/>
</dbReference>
<protein>
    <recommendedName>
        <fullName evidence="10">tRNA-dihydrouridine(20/20a) synthase</fullName>
        <ecNumber evidence="10">1.3.1.91</ecNumber>
    </recommendedName>
    <alternativeName>
        <fullName evidence="10">U20-specific dihydrouridine synthase</fullName>
        <shortName evidence="10">U20-specific Dus</shortName>
    </alternativeName>
    <alternativeName>
        <fullName evidence="10">tRNA-dihydrouridine synthase A</fullName>
    </alternativeName>
</protein>
<dbReference type="InterPro" id="IPR018517">
    <property type="entry name" value="tRNA_hU_synthase_CS"/>
</dbReference>
<evidence type="ECO:0000256" key="8">
    <source>
        <dbReference type="ARBA" id="ARBA00023002"/>
    </source>
</evidence>
<dbReference type="CDD" id="cd02801">
    <property type="entry name" value="DUS_like_FMN"/>
    <property type="match status" value="1"/>
</dbReference>
<comment type="catalytic activity">
    <reaction evidence="10">
        <text>5,6-dihydrouridine(20a) in tRNA + NAD(+) = uridine(20a) in tRNA + NADH + H(+)</text>
        <dbReference type="Rhea" id="RHEA:53348"/>
        <dbReference type="Rhea" id="RHEA-COMP:13535"/>
        <dbReference type="Rhea" id="RHEA-COMP:13536"/>
        <dbReference type="ChEBI" id="CHEBI:15378"/>
        <dbReference type="ChEBI" id="CHEBI:57540"/>
        <dbReference type="ChEBI" id="CHEBI:57945"/>
        <dbReference type="ChEBI" id="CHEBI:65315"/>
        <dbReference type="ChEBI" id="CHEBI:74443"/>
    </reaction>
</comment>
<feature type="domain" description="DUS-like FMN-binding" evidence="14">
    <location>
        <begin position="16"/>
        <end position="320"/>
    </location>
</feature>
<dbReference type="PROSITE" id="PS01136">
    <property type="entry name" value="UPF0034"/>
    <property type="match status" value="1"/>
</dbReference>
<proteinExistence type="inferred from homology"/>
<dbReference type="HAMAP" id="MF_02041">
    <property type="entry name" value="DusA_subfam"/>
    <property type="match status" value="1"/>
</dbReference>
<dbReference type="Gene3D" id="1.20.120.1460">
    <property type="match status" value="1"/>
</dbReference>
<evidence type="ECO:0000259" key="14">
    <source>
        <dbReference type="Pfam" id="PF01207"/>
    </source>
</evidence>
<dbReference type="NCBIfam" id="NF008774">
    <property type="entry name" value="PRK11815.1"/>
    <property type="match status" value="1"/>
</dbReference>
<comment type="cofactor">
    <cofactor evidence="1 10 11 13">
        <name>FMN</name>
        <dbReference type="ChEBI" id="CHEBI:58210"/>
    </cofactor>
</comment>
<comment type="function">
    <text evidence="9 10">Catalyzes the synthesis of 5,6-dihydrouridine (D), a modified base found in the D-loop of most tRNAs, via the reduction of the C5-C6 double bond in target uridines. Specifically modifies U20 and U20a in tRNAs.</text>
</comment>
<name>A0A928V3K6_9GAMM</name>
<dbReference type="InterPro" id="IPR001269">
    <property type="entry name" value="DUS_fam"/>
</dbReference>
<evidence type="ECO:0000256" key="9">
    <source>
        <dbReference type="ARBA" id="ARBA00058013"/>
    </source>
</evidence>
<organism evidence="15 16">
    <name type="scientific">Cellvibrio polysaccharolyticus</name>
    <dbReference type="NCBI Taxonomy" id="2082724"/>
    <lineage>
        <taxon>Bacteria</taxon>
        <taxon>Pseudomonadati</taxon>
        <taxon>Pseudomonadota</taxon>
        <taxon>Gammaproteobacteria</taxon>
        <taxon>Cellvibrionales</taxon>
        <taxon>Cellvibrionaceae</taxon>
        <taxon>Cellvibrio</taxon>
    </lineage>
</organism>
<dbReference type="GO" id="GO:0000049">
    <property type="term" value="F:tRNA binding"/>
    <property type="evidence" value="ECO:0007669"/>
    <property type="project" value="UniProtKB-UniRule"/>
</dbReference>
<comment type="catalytic activity">
    <reaction evidence="10">
        <text>5,6-dihydrouridine(20a) in tRNA + NADP(+) = uridine(20a) in tRNA + NADPH + H(+)</text>
        <dbReference type="Rhea" id="RHEA:53344"/>
        <dbReference type="Rhea" id="RHEA-COMP:13535"/>
        <dbReference type="Rhea" id="RHEA-COMP:13536"/>
        <dbReference type="ChEBI" id="CHEBI:15378"/>
        <dbReference type="ChEBI" id="CHEBI:57783"/>
        <dbReference type="ChEBI" id="CHEBI:58349"/>
        <dbReference type="ChEBI" id="CHEBI:65315"/>
        <dbReference type="ChEBI" id="CHEBI:74443"/>
    </reaction>
</comment>
<evidence type="ECO:0000256" key="3">
    <source>
        <dbReference type="ARBA" id="ARBA00022630"/>
    </source>
</evidence>
<feature type="site" description="Interacts with tRNA; defines subfamily-specific binding signature" evidence="10">
    <location>
        <position position="184"/>
    </location>
</feature>
<keyword evidence="7 10" id="KW-0694">RNA-binding</keyword>
<dbReference type="GO" id="GO:0102264">
    <property type="term" value="F:tRNA-dihydrouridine20 synthase activity"/>
    <property type="evidence" value="ECO:0007669"/>
    <property type="project" value="UniProtKB-EC"/>
</dbReference>
<feature type="site" description="Interacts with tRNA" evidence="10">
    <location>
        <position position="187"/>
    </location>
</feature>
<feature type="active site" description="Proton donor" evidence="10 12">
    <location>
        <position position="101"/>
    </location>
</feature>
<keyword evidence="4 10" id="KW-0288">FMN</keyword>
<evidence type="ECO:0000256" key="10">
    <source>
        <dbReference type="HAMAP-Rule" id="MF_02041"/>
    </source>
</evidence>
<comment type="catalytic activity">
    <reaction evidence="10">
        <text>5,6-dihydrouridine(20) in tRNA + NADP(+) = uridine(20) in tRNA + NADPH + H(+)</text>
        <dbReference type="Rhea" id="RHEA:53336"/>
        <dbReference type="Rhea" id="RHEA-COMP:13533"/>
        <dbReference type="Rhea" id="RHEA-COMP:13534"/>
        <dbReference type="ChEBI" id="CHEBI:15378"/>
        <dbReference type="ChEBI" id="CHEBI:57783"/>
        <dbReference type="ChEBI" id="CHEBI:58349"/>
        <dbReference type="ChEBI" id="CHEBI:65315"/>
        <dbReference type="ChEBI" id="CHEBI:74443"/>
        <dbReference type="EC" id="1.3.1.91"/>
    </reaction>
</comment>
<feature type="binding site" evidence="10 13">
    <location>
        <begin position="234"/>
        <end position="235"/>
    </location>
    <ligand>
        <name>FMN</name>
        <dbReference type="ChEBI" id="CHEBI:58210"/>
    </ligand>
</feature>
<dbReference type="PIRSF" id="PIRSF006621">
    <property type="entry name" value="Dus"/>
    <property type="match status" value="1"/>
</dbReference>
<comment type="similarity">
    <text evidence="10">Belongs to the Dus family. DusA subfamily.</text>
</comment>
<evidence type="ECO:0000256" key="5">
    <source>
        <dbReference type="ARBA" id="ARBA00022694"/>
    </source>
</evidence>